<sequence length="812" mass="95185">MKPVNLNRKWEVLLIHHSHTDIGYTQSQETIELYHINFIKQAIEISEKLRQVGKEGEFIWTCESFWGVESFLKYVDNEWKKRFETCVKNVGIEITGNYLNFNELIDYDNLKNQILKGVNYCKSIGIDINSAMTADINGYSWGYSDALYDCGIRNLFSCVHTHHGMYPLFKKQTPFYWETPKGNKILVWNGEHYHFGNEFGMVGTATGSYINRDELESTFTRDKLKEYGTIRMFRYLKGLEKQDYEYNFVPITIHGLPTDNGSPNIEVLDFINWWNKEFGEEVTIKMTTLENFFKNLEKANEQIPTYRGDWPDWWAFGVGSTPHVNKIFKEAQRVLKTTKLLDEDFKLSDRNLINRCEDMLALYAEHTWGHSSSITNPWNSFVNLLDYKNASYAINAHEAAIRNYNFILEKKGMSSLKPNRKPKFKIINPHNIKVTECVKLSLDYWETSDLEEVVEDNLGNRYLTQSENHPRGKYINFIITLNPKEERTLIIKRLENEVPYVKIKNENMCCQRIDDIYVYEEENNIKKYDQIYENNHLKIEWNYDRGIISWFDKINNVELIDNDAKTGAFMPIYELTRGEGQTAEAQYKVRQVLGRNMRGKNAKVHYPTIDSIEVTEVGKIFGKIHLKLSLKGTSLLEVIIKVYNDNKRADINVLVNKDSVWDPESLYIAMPFAFNNKKMDLYCEKTGCTIQVKKDQLPGTNCDFFLVQDGIALIENNYGVSISMPDTSLIYTSKLQYENSKKLFHEKYTNHNEYELYSWVMNNIWETNFKASLGGFIEFNYSMNWSDNVSNVEKLIEKNRNMNIGFINYRID</sequence>
<proteinExistence type="predicted"/>
<dbReference type="InterPro" id="IPR000602">
    <property type="entry name" value="Glyco_hydro_38_N"/>
</dbReference>
<dbReference type="SUPFAM" id="SSF88713">
    <property type="entry name" value="Glycoside hydrolase/deacetylase"/>
    <property type="match status" value="1"/>
</dbReference>
<accession>A0ABS7KVA6</accession>
<dbReference type="EMBL" id="JAIKTU010000003">
    <property type="protein sequence ID" value="MBY0754715.1"/>
    <property type="molecule type" value="Genomic_DNA"/>
</dbReference>
<dbReference type="InterPro" id="IPR027291">
    <property type="entry name" value="Glyco_hydro_38_N_sf"/>
</dbReference>
<evidence type="ECO:0000313" key="4">
    <source>
        <dbReference type="Proteomes" id="UP001299068"/>
    </source>
</evidence>
<evidence type="ECO:0000259" key="2">
    <source>
        <dbReference type="Pfam" id="PF07748"/>
    </source>
</evidence>
<dbReference type="Gene3D" id="3.20.110.10">
    <property type="entry name" value="Glycoside hydrolase 38, N terminal domain"/>
    <property type="match status" value="1"/>
</dbReference>
<evidence type="ECO:0000259" key="1">
    <source>
        <dbReference type="Pfam" id="PF01074"/>
    </source>
</evidence>
<dbReference type="SUPFAM" id="SSF74650">
    <property type="entry name" value="Galactose mutarotase-like"/>
    <property type="match status" value="1"/>
</dbReference>
<dbReference type="Proteomes" id="UP001299068">
    <property type="component" value="Unassembled WGS sequence"/>
</dbReference>
<name>A0ABS7KVA6_CLOSR</name>
<feature type="domain" description="Glycosyl hydrolase family 38 C-terminal" evidence="2">
    <location>
        <begin position="533"/>
        <end position="722"/>
    </location>
</feature>
<protein>
    <submittedName>
        <fullName evidence="3">Uncharacterized protein</fullName>
    </submittedName>
</protein>
<dbReference type="Pfam" id="PF07748">
    <property type="entry name" value="Glyco_hydro_38C"/>
    <property type="match status" value="1"/>
</dbReference>
<keyword evidence="4" id="KW-1185">Reference proteome</keyword>
<dbReference type="InterPro" id="IPR011013">
    <property type="entry name" value="Gal_mutarotase_sf_dom"/>
</dbReference>
<dbReference type="Pfam" id="PF01074">
    <property type="entry name" value="Glyco_hydro_38N"/>
    <property type="match status" value="1"/>
</dbReference>
<evidence type="ECO:0000313" key="3">
    <source>
        <dbReference type="EMBL" id="MBY0754715.1"/>
    </source>
</evidence>
<dbReference type="CDD" id="cd10791">
    <property type="entry name" value="GH38N_AMII_like_1"/>
    <property type="match status" value="1"/>
</dbReference>
<comment type="caution">
    <text evidence="3">The sequence shown here is derived from an EMBL/GenBank/DDBJ whole genome shotgun (WGS) entry which is preliminary data.</text>
</comment>
<dbReference type="InterPro" id="IPR011330">
    <property type="entry name" value="Glyco_hydro/deAcase_b/a-brl"/>
</dbReference>
<reference evidence="3 4" key="1">
    <citation type="journal article" date="2021" name="Cell Host Microbe">
        <title>in vivo commensal control of Clostridioides difficile virulence.</title>
        <authorList>
            <person name="Girinathan B.P."/>
            <person name="Dibenedetto N."/>
            <person name="Worley J.N."/>
            <person name="Peltier J."/>
            <person name="Arrieta-Ortiz M.L."/>
            <person name="Rupa Christinal Immanuel S."/>
            <person name="Lavin R."/>
            <person name="Delaney M.L."/>
            <person name="Cummins C."/>
            <person name="Hoffmann M."/>
            <person name="Luo Y."/>
            <person name="Gonzalez-Escalona N."/>
            <person name="Allard M."/>
            <person name="Onderdonk A.B."/>
            <person name="Gerber G.K."/>
            <person name="Sonenshein A.L."/>
            <person name="Baliga N."/>
            <person name="Dupuy B."/>
            <person name="Bry L."/>
        </authorList>
    </citation>
    <scope>NUCLEOTIDE SEQUENCE [LARGE SCALE GENOMIC DNA]</scope>
    <source>
        <strain evidence="3 4">DSM 599</strain>
    </source>
</reference>
<organism evidence="3 4">
    <name type="scientific">Clostridium sardiniense</name>
    <name type="common">Clostridium absonum</name>
    <dbReference type="NCBI Taxonomy" id="29369"/>
    <lineage>
        <taxon>Bacteria</taxon>
        <taxon>Bacillati</taxon>
        <taxon>Bacillota</taxon>
        <taxon>Clostridia</taxon>
        <taxon>Eubacteriales</taxon>
        <taxon>Clostridiaceae</taxon>
        <taxon>Clostridium</taxon>
    </lineage>
</organism>
<gene>
    <name evidence="3" type="ORF">K5V21_04510</name>
</gene>
<dbReference type="RefSeq" id="WP_221859558.1">
    <property type="nucleotide sequence ID" value="NZ_JAIKTU010000003.1"/>
</dbReference>
<feature type="domain" description="Glycoside hydrolase family 38 N-terminal" evidence="1">
    <location>
        <begin position="12"/>
        <end position="307"/>
    </location>
</feature>
<dbReference type="InterPro" id="IPR011682">
    <property type="entry name" value="Glyco_hydro_38_C"/>
</dbReference>